<evidence type="ECO:0000313" key="5">
    <source>
        <dbReference type="Proteomes" id="UP000295252"/>
    </source>
</evidence>
<dbReference type="InterPro" id="IPR002885">
    <property type="entry name" value="PPR_rpt"/>
</dbReference>
<dbReference type="InterPro" id="IPR046848">
    <property type="entry name" value="E_motif"/>
</dbReference>
<dbReference type="FunCoup" id="A0A068UM69">
    <property type="interactions" value="144"/>
</dbReference>
<dbReference type="NCBIfam" id="TIGR00756">
    <property type="entry name" value="PPR"/>
    <property type="match status" value="4"/>
</dbReference>
<dbReference type="FunFam" id="1.25.40.10:FF:000205">
    <property type="entry name" value="Pentatricopeptide repeat-containing protein, mitochondrial"/>
    <property type="match status" value="1"/>
</dbReference>
<reference evidence="5" key="1">
    <citation type="journal article" date="2014" name="Science">
        <title>The coffee genome provides insight into the convergent evolution of caffeine biosynthesis.</title>
        <authorList>
            <person name="Denoeud F."/>
            <person name="Carretero-Paulet L."/>
            <person name="Dereeper A."/>
            <person name="Droc G."/>
            <person name="Guyot R."/>
            <person name="Pietrella M."/>
            <person name="Zheng C."/>
            <person name="Alberti A."/>
            <person name="Anthony F."/>
            <person name="Aprea G."/>
            <person name="Aury J.M."/>
            <person name="Bento P."/>
            <person name="Bernard M."/>
            <person name="Bocs S."/>
            <person name="Campa C."/>
            <person name="Cenci A."/>
            <person name="Combes M.C."/>
            <person name="Crouzillat D."/>
            <person name="Da Silva C."/>
            <person name="Daddiego L."/>
            <person name="De Bellis F."/>
            <person name="Dussert S."/>
            <person name="Garsmeur O."/>
            <person name="Gayraud T."/>
            <person name="Guignon V."/>
            <person name="Jahn K."/>
            <person name="Jamilloux V."/>
            <person name="Joet T."/>
            <person name="Labadie K."/>
            <person name="Lan T."/>
            <person name="Leclercq J."/>
            <person name="Lepelley M."/>
            <person name="Leroy T."/>
            <person name="Li L.T."/>
            <person name="Librado P."/>
            <person name="Lopez L."/>
            <person name="Munoz A."/>
            <person name="Noel B."/>
            <person name="Pallavicini A."/>
            <person name="Perrotta G."/>
            <person name="Poncet V."/>
            <person name="Pot D."/>
            <person name="Priyono X."/>
            <person name="Rigoreau M."/>
            <person name="Rouard M."/>
            <person name="Rozas J."/>
            <person name="Tranchant-Dubreuil C."/>
            <person name="VanBuren R."/>
            <person name="Zhang Q."/>
            <person name="Andrade A.C."/>
            <person name="Argout X."/>
            <person name="Bertrand B."/>
            <person name="de Kochko A."/>
            <person name="Graziosi G."/>
            <person name="Henry R.J."/>
            <person name="Jayarama X."/>
            <person name="Ming R."/>
            <person name="Nagai C."/>
            <person name="Rounsley S."/>
            <person name="Sankoff D."/>
            <person name="Giuliano G."/>
            <person name="Albert V.A."/>
            <person name="Wincker P."/>
            <person name="Lashermes P."/>
        </authorList>
    </citation>
    <scope>NUCLEOTIDE SEQUENCE [LARGE SCALE GENOMIC DNA]</scope>
    <source>
        <strain evidence="5">cv. DH200-94</strain>
    </source>
</reference>
<dbReference type="OrthoDB" id="1929236at2759"/>
<dbReference type="InterPro" id="IPR046960">
    <property type="entry name" value="PPR_At4g14850-like_plant"/>
</dbReference>
<dbReference type="SUPFAM" id="SSF48452">
    <property type="entry name" value="TPR-like"/>
    <property type="match status" value="1"/>
</dbReference>
<evidence type="ECO:0000256" key="1">
    <source>
        <dbReference type="ARBA" id="ARBA00022737"/>
    </source>
</evidence>
<feature type="repeat" description="PPR" evidence="3">
    <location>
        <begin position="471"/>
        <end position="505"/>
    </location>
</feature>
<feature type="repeat" description="PPR" evidence="3">
    <location>
        <begin position="134"/>
        <end position="164"/>
    </location>
</feature>
<dbReference type="Pfam" id="PF20431">
    <property type="entry name" value="E_motif"/>
    <property type="match status" value="1"/>
</dbReference>
<gene>
    <name evidence="4" type="ORF">GSCOC_T00028984001</name>
</gene>
<proteinExistence type="inferred from homology"/>
<evidence type="ECO:0008006" key="6">
    <source>
        <dbReference type="Google" id="ProtNLM"/>
    </source>
</evidence>
<dbReference type="Gramene" id="CDP09561">
    <property type="protein sequence ID" value="CDP09561"/>
    <property type="gene ID" value="GSCOC_T00028984001"/>
</dbReference>
<accession>A0A068UM69</accession>
<dbReference type="Pfam" id="PF13041">
    <property type="entry name" value="PPR_2"/>
    <property type="match status" value="3"/>
</dbReference>
<dbReference type="GO" id="GO:0005739">
    <property type="term" value="C:mitochondrion"/>
    <property type="evidence" value="ECO:0007669"/>
    <property type="project" value="UniProtKB-ARBA"/>
</dbReference>
<evidence type="ECO:0000256" key="2">
    <source>
        <dbReference type="ARBA" id="ARBA00061659"/>
    </source>
</evidence>
<dbReference type="GO" id="GO:0003723">
    <property type="term" value="F:RNA binding"/>
    <property type="evidence" value="ECO:0007669"/>
    <property type="project" value="InterPro"/>
</dbReference>
<dbReference type="PROSITE" id="PS51375">
    <property type="entry name" value="PPR"/>
    <property type="match status" value="6"/>
</dbReference>
<dbReference type="Pfam" id="PF01535">
    <property type="entry name" value="PPR"/>
    <property type="match status" value="6"/>
</dbReference>
<name>A0A068UM69_COFCA</name>
<dbReference type="FunFam" id="1.25.40.10:FF:000158">
    <property type="entry name" value="pentatricopeptide repeat-containing protein At2g33680"/>
    <property type="match status" value="1"/>
</dbReference>
<dbReference type="GO" id="GO:0099402">
    <property type="term" value="P:plant organ development"/>
    <property type="evidence" value="ECO:0007669"/>
    <property type="project" value="UniProtKB-ARBA"/>
</dbReference>
<keyword evidence="5" id="KW-1185">Reference proteome</keyword>
<protein>
    <recommendedName>
        <fullName evidence="6">DYW domain-containing protein</fullName>
    </recommendedName>
</protein>
<feature type="repeat" description="PPR" evidence="3">
    <location>
        <begin position="267"/>
        <end position="301"/>
    </location>
</feature>
<dbReference type="PhylomeDB" id="A0A068UM69"/>
<dbReference type="PANTHER" id="PTHR47926">
    <property type="entry name" value="PENTATRICOPEPTIDE REPEAT-CONTAINING PROTEIN"/>
    <property type="match status" value="1"/>
</dbReference>
<keyword evidence="1" id="KW-0677">Repeat</keyword>
<feature type="repeat" description="PPR" evidence="3">
    <location>
        <begin position="370"/>
        <end position="404"/>
    </location>
</feature>
<dbReference type="OMA" id="AYSQCGS"/>
<feature type="repeat" description="PPR" evidence="3">
    <location>
        <begin position="33"/>
        <end position="67"/>
    </location>
</feature>
<dbReference type="AlphaFoldDB" id="A0A068UM69"/>
<evidence type="ECO:0000313" key="4">
    <source>
        <dbReference type="EMBL" id="CDP09561.1"/>
    </source>
</evidence>
<dbReference type="InParanoid" id="A0A068UM69"/>
<dbReference type="PANTHER" id="PTHR47926:SF372">
    <property type="entry name" value="PENTATRICOPEPTIDE REPEAT-CONTAINING PROTEIN"/>
    <property type="match status" value="1"/>
</dbReference>
<dbReference type="InterPro" id="IPR011990">
    <property type="entry name" value="TPR-like_helical_dom_sf"/>
</dbReference>
<dbReference type="EMBL" id="HG739123">
    <property type="protein sequence ID" value="CDP09561.1"/>
    <property type="molecule type" value="Genomic_DNA"/>
</dbReference>
<comment type="similarity">
    <text evidence="2">Belongs to the PPR family. PCMP-E subfamily.</text>
</comment>
<feature type="repeat" description="PPR" evidence="3">
    <location>
        <begin position="165"/>
        <end position="199"/>
    </location>
</feature>
<dbReference type="GO" id="GO:0009451">
    <property type="term" value="P:RNA modification"/>
    <property type="evidence" value="ECO:0007669"/>
    <property type="project" value="InterPro"/>
</dbReference>
<sequence length="740" mass="82784">MRPLQPLVESSVANLSKVVAAHCHAIKAGVVGDVYTANNIMNGYKNCGRLAVALKLFDEMPERDTASWNTMIAGYVNSREFFNACDFFKHMKINGVGVDGYTFGSILKGVAANGGIFFGQQVHSDVVKWGYGENVYSGSALVDMYAKCGRVEDADRVFQYMPERNSVSWNALIAGYAEIGDHESCFQLLKWMDNEGVGLQDGTFVPLLTLLDDSEYYELTMQIHAKVLKLGLWIQNTVLNAMITSYSGCGSLKDARRVFSSASGYRDLVTWNSMLAAYLQHDRGELAFKLFWEMELLGLDSDLYTYTSIISACSGDAEQAQGRSLHALVIKRGLEKVTAVSNSLSAMYLKSNNRGMEDAIKVFDCTEIKDSVSWNSILTGLSQKGFSENSLKTFQNMLYHNLEIDHYTLSAALRSCSDLATLQLGKQIQVFTIKSGFEKNDYVTSALIFMYSKSGSLGDAWKSFTESPGDSSITWNSIMFAYAQHGQGKVALDLFFQMIKKNVKLDHISLVAVLTACSHIGLVEEGKKFLKSMESAYGIPPRMEHYACAIDLLGRAGRIEEAKELVKEMPFQPDAMVWKTLLGACRKCGDIEMATEVASHLLELEPEEHCTYVLLSDMYGHFEKWDEIATVKKLMRERRVKKVPGWSWMEINNEVHSFNAEDHSHRQCQEMYQLLRELTNKIKLEEKSLDLDINIEYFGNVPYYCPKDTHIHLSVGLSASVDYSVLAKTSISESSTAGNF</sequence>
<evidence type="ECO:0000256" key="3">
    <source>
        <dbReference type="PROSITE-ProRule" id="PRU00708"/>
    </source>
</evidence>
<dbReference type="Proteomes" id="UP000295252">
    <property type="component" value="Chromosome VIII"/>
</dbReference>
<dbReference type="Gene3D" id="1.25.40.10">
    <property type="entry name" value="Tetratricopeptide repeat domain"/>
    <property type="match status" value="5"/>
</dbReference>
<organism evidence="4 5">
    <name type="scientific">Coffea canephora</name>
    <name type="common">Robusta coffee</name>
    <dbReference type="NCBI Taxonomy" id="49390"/>
    <lineage>
        <taxon>Eukaryota</taxon>
        <taxon>Viridiplantae</taxon>
        <taxon>Streptophyta</taxon>
        <taxon>Embryophyta</taxon>
        <taxon>Tracheophyta</taxon>
        <taxon>Spermatophyta</taxon>
        <taxon>Magnoliopsida</taxon>
        <taxon>eudicotyledons</taxon>
        <taxon>Gunneridae</taxon>
        <taxon>Pentapetalae</taxon>
        <taxon>asterids</taxon>
        <taxon>lamiids</taxon>
        <taxon>Gentianales</taxon>
        <taxon>Rubiaceae</taxon>
        <taxon>Ixoroideae</taxon>
        <taxon>Gardenieae complex</taxon>
        <taxon>Bertiereae - Coffeeae clade</taxon>
        <taxon>Coffeeae</taxon>
        <taxon>Coffea</taxon>
    </lineage>
</organism>